<dbReference type="Proteomes" id="UP000799777">
    <property type="component" value="Unassembled WGS sequence"/>
</dbReference>
<dbReference type="Gene3D" id="3.50.50.60">
    <property type="entry name" value="FAD/NAD(P)-binding domain"/>
    <property type="match status" value="1"/>
</dbReference>
<feature type="region of interest" description="Disordered" evidence="2">
    <location>
        <begin position="217"/>
        <end position="236"/>
    </location>
</feature>
<proteinExistence type="inferred from homology"/>
<comment type="similarity">
    <text evidence="1">Belongs to the GMC oxidoreductase family.</text>
</comment>
<dbReference type="GO" id="GO:0050660">
    <property type="term" value="F:flavin adenine dinucleotide binding"/>
    <property type="evidence" value="ECO:0007669"/>
    <property type="project" value="InterPro"/>
</dbReference>
<organism evidence="4 5">
    <name type="scientific">Setomelanomma holmii</name>
    <dbReference type="NCBI Taxonomy" id="210430"/>
    <lineage>
        <taxon>Eukaryota</taxon>
        <taxon>Fungi</taxon>
        <taxon>Dikarya</taxon>
        <taxon>Ascomycota</taxon>
        <taxon>Pezizomycotina</taxon>
        <taxon>Dothideomycetes</taxon>
        <taxon>Pleosporomycetidae</taxon>
        <taxon>Pleosporales</taxon>
        <taxon>Pleosporineae</taxon>
        <taxon>Phaeosphaeriaceae</taxon>
        <taxon>Setomelanomma</taxon>
    </lineage>
</organism>
<evidence type="ECO:0000256" key="1">
    <source>
        <dbReference type="ARBA" id="ARBA00010790"/>
    </source>
</evidence>
<dbReference type="AlphaFoldDB" id="A0A9P4GWM5"/>
<evidence type="ECO:0000313" key="4">
    <source>
        <dbReference type="EMBL" id="KAF2022852.1"/>
    </source>
</evidence>
<dbReference type="SUPFAM" id="SSF54373">
    <property type="entry name" value="FAD-linked reductases, C-terminal domain"/>
    <property type="match status" value="1"/>
</dbReference>
<gene>
    <name evidence="4" type="ORF">EK21DRAFT_105593</name>
</gene>
<comment type="caution">
    <text evidence="4">The sequence shown here is derived from an EMBL/GenBank/DDBJ whole genome shotgun (WGS) entry which is preliminary data.</text>
</comment>
<dbReference type="Gene3D" id="2.60.40.1210">
    <property type="entry name" value="Cellobiose dehydrogenase, cytochrome domain"/>
    <property type="match status" value="1"/>
</dbReference>
<dbReference type="InterPro" id="IPR015920">
    <property type="entry name" value="Cellobiose_DH-like_cyt"/>
</dbReference>
<name>A0A9P4GWM5_9PLEO</name>
<dbReference type="CDD" id="cd09630">
    <property type="entry name" value="CDH_like_cytochrome"/>
    <property type="match status" value="1"/>
</dbReference>
<dbReference type="PANTHER" id="PTHR47190:SF2">
    <property type="entry name" value="CELLOBIOSE DEHYDROGENASE (AFU_ORTHOLOGUE AFUA_2G17620)"/>
    <property type="match status" value="1"/>
</dbReference>
<dbReference type="Gene3D" id="3.30.410.10">
    <property type="entry name" value="Cholesterol Oxidase, domain 2"/>
    <property type="match status" value="1"/>
</dbReference>
<dbReference type="InterPro" id="IPR036188">
    <property type="entry name" value="FAD/NAD-bd_sf"/>
</dbReference>
<dbReference type="InterPro" id="IPR053208">
    <property type="entry name" value="GMC_Oxidoreductase_CD"/>
</dbReference>
<dbReference type="SUPFAM" id="SSF49344">
    <property type="entry name" value="CBD9-like"/>
    <property type="match status" value="1"/>
</dbReference>
<dbReference type="Pfam" id="PF05199">
    <property type="entry name" value="GMC_oxred_C"/>
    <property type="match status" value="1"/>
</dbReference>
<feature type="domain" description="Glucose-methanol-choline oxidoreductase N-terminal" evidence="3">
    <location>
        <begin position="496"/>
        <end position="510"/>
    </location>
</feature>
<reference evidence="4" key="1">
    <citation type="journal article" date="2020" name="Stud. Mycol.">
        <title>101 Dothideomycetes genomes: a test case for predicting lifestyles and emergence of pathogens.</title>
        <authorList>
            <person name="Haridas S."/>
            <person name="Albert R."/>
            <person name="Binder M."/>
            <person name="Bloem J."/>
            <person name="Labutti K."/>
            <person name="Salamov A."/>
            <person name="Andreopoulos B."/>
            <person name="Baker S."/>
            <person name="Barry K."/>
            <person name="Bills G."/>
            <person name="Bluhm B."/>
            <person name="Cannon C."/>
            <person name="Castanera R."/>
            <person name="Culley D."/>
            <person name="Daum C."/>
            <person name="Ezra D."/>
            <person name="Gonzalez J."/>
            <person name="Henrissat B."/>
            <person name="Kuo A."/>
            <person name="Liang C."/>
            <person name="Lipzen A."/>
            <person name="Lutzoni F."/>
            <person name="Magnuson J."/>
            <person name="Mondo S."/>
            <person name="Nolan M."/>
            <person name="Ohm R."/>
            <person name="Pangilinan J."/>
            <person name="Park H.-J."/>
            <person name="Ramirez L."/>
            <person name="Alfaro M."/>
            <person name="Sun H."/>
            <person name="Tritt A."/>
            <person name="Yoshinaga Y."/>
            <person name="Zwiers L.-H."/>
            <person name="Turgeon B."/>
            <person name="Goodwin S."/>
            <person name="Spatafora J."/>
            <person name="Crous P."/>
            <person name="Grigoriev I."/>
        </authorList>
    </citation>
    <scope>NUCLEOTIDE SEQUENCE</scope>
    <source>
        <strain evidence="4">CBS 110217</strain>
    </source>
</reference>
<dbReference type="Pfam" id="PF00732">
    <property type="entry name" value="GMC_oxred_N"/>
    <property type="match status" value="1"/>
</dbReference>
<protein>
    <submittedName>
        <fullName evidence="4">Cellobiose dehydrogenase-like protein</fullName>
    </submittedName>
</protein>
<evidence type="ECO:0000256" key="2">
    <source>
        <dbReference type="SAM" id="MobiDB-lite"/>
    </source>
</evidence>
<dbReference type="GO" id="GO:0016614">
    <property type="term" value="F:oxidoreductase activity, acting on CH-OH group of donors"/>
    <property type="evidence" value="ECO:0007669"/>
    <property type="project" value="InterPro"/>
</dbReference>
<dbReference type="OrthoDB" id="413885at2759"/>
<dbReference type="PANTHER" id="PTHR47190">
    <property type="entry name" value="DEHYDROGENASE, PUTATIVE-RELATED"/>
    <property type="match status" value="1"/>
</dbReference>
<evidence type="ECO:0000313" key="5">
    <source>
        <dbReference type="Proteomes" id="UP000799777"/>
    </source>
</evidence>
<keyword evidence="5" id="KW-1185">Reference proteome</keyword>
<accession>A0A9P4GWM5</accession>
<dbReference type="SUPFAM" id="SSF51905">
    <property type="entry name" value="FAD/NAD(P)-binding domain"/>
    <property type="match status" value="1"/>
</dbReference>
<dbReference type="InterPro" id="IPR000172">
    <property type="entry name" value="GMC_OxRdtase_N"/>
</dbReference>
<dbReference type="PROSITE" id="PS00624">
    <property type="entry name" value="GMC_OXRED_2"/>
    <property type="match status" value="1"/>
</dbReference>
<sequence length="757" mass="80824">MVAELEVVVRLVGRSSLTYKVAPIALAQDNYTDPGTGITFWRQQVSSDQTAGGFEWGYALPGEPTGSNDEYIGYIKGSLSARQGWSGVSHYGGMPNSLLLVAWPSGTDVVTKFVWAPGYVVPDDYTGNATITQISHSVSDTSFELIYRCQWCWIWNQNGAENSQVPTSEVQVIGWAQHSQVFSGTWVQHDKGQSQFGAPVASARNAKYTDWVKLGSGTPTSTPGAPVSSSTPTPTGPVACVGSPAPTESYDYIVIGGGAGGIPVADKLSESGKSVLLLEKGPPSLARFGGTMGPDWVTSNNLTRFDVPGLCNQIWVDSAGVACRDIDQMAGCVLGGGAAVNAALWWKPVDVDFDYNFPTGWKSADVKPAIDRVFKRIPGTDTPSMDGKRYKQEGFDVLSGALGADGWKELVANDQQNSKNRVYTHPPFMYENGQRQGPLGAYLPTALARKNFKLLMNTMARRVVRTGGVATGVELESGYCGTVKLNPGGRVILSAGTFGSSKVLFRSGIGPKDQLTVVKNSVQDGPSMISDSSWINLPVGQNLDDHTNTDLVIRHPNVSFYDFYAAWNTPIEADKNLYLSKRSGILAQSAPNIGPLAWEVVKGSDGVDRQLQWTARVEGPGANDTHSMTISQYLGRGSTSRGALSINGALSIVVSKAPYLQNDADTSAVIAGIKSMMASIKKNPQIEFQVPPANQTVEDYVASLPKTPSARRANHWIGTSKIGTDSGLTGGTSVVDLNTQVYGTSNIHVVDASIFPG</sequence>
<evidence type="ECO:0000259" key="3">
    <source>
        <dbReference type="PROSITE" id="PS00624"/>
    </source>
</evidence>
<dbReference type="EMBL" id="ML978421">
    <property type="protein sequence ID" value="KAF2022852.1"/>
    <property type="molecule type" value="Genomic_DNA"/>
</dbReference>
<dbReference type="Pfam" id="PF16010">
    <property type="entry name" value="CDH-cyt"/>
    <property type="match status" value="1"/>
</dbReference>
<dbReference type="InterPro" id="IPR007867">
    <property type="entry name" value="GMC_OxRtase_C"/>
</dbReference>